<dbReference type="FunFam" id="3.90.1150.160:FF:000001">
    <property type="entry name" value="Glutamate decarboxylase"/>
    <property type="match status" value="1"/>
</dbReference>
<evidence type="ECO:0000256" key="5">
    <source>
        <dbReference type="ARBA" id="ARBA00022898"/>
    </source>
</evidence>
<keyword evidence="6 9" id="KW-0456">Lyase</keyword>
<evidence type="ECO:0000256" key="7">
    <source>
        <dbReference type="ARBA" id="ARBA00048868"/>
    </source>
</evidence>
<dbReference type="GO" id="GO:0004351">
    <property type="term" value="F:glutamate decarboxylase activity"/>
    <property type="evidence" value="ECO:0007669"/>
    <property type="project" value="UniProtKB-EC"/>
</dbReference>
<evidence type="ECO:0000256" key="8">
    <source>
        <dbReference type="PIRSR" id="PIRSR602129-50"/>
    </source>
</evidence>
<comment type="similarity">
    <text evidence="2 9">Belongs to the group II decarboxylase family.</text>
</comment>
<evidence type="ECO:0000256" key="4">
    <source>
        <dbReference type="ARBA" id="ARBA00022793"/>
    </source>
</evidence>
<keyword evidence="4 10" id="KW-0210">Decarboxylase</keyword>
<dbReference type="FunFam" id="3.40.640.10:FF:000022">
    <property type="entry name" value="Glutamate decarboxylase"/>
    <property type="match status" value="1"/>
</dbReference>
<dbReference type="PANTHER" id="PTHR43321">
    <property type="entry name" value="GLUTAMATE DECARBOXYLASE"/>
    <property type="match status" value="1"/>
</dbReference>
<reference evidence="11" key="2">
    <citation type="submission" date="2023-06" db="EMBL/GenBank/DDBJ databases">
        <authorList>
            <person name="Ma L."/>
            <person name="Liu K.-W."/>
            <person name="Li Z."/>
            <person name="Hsiao Y.-Y."/>
            <person name="Qi Y."/>
            <person name="Fu T."/>
            <person name="Tang G."/>
            <person name="Zhang D."/>
            <person name="Sun W.-H."/>
            <person name="Liu D.-K."/>
            <person name="Li Y."/>
            <person name="Chen G.-Z."/>
            <person name="Liu X.-D."/>
            <person name="Liao X.-Y."/>
            <person name="Jiang Y.-T."/>
            <person name="Yu X."/>
            <person name="Hao Y."/>
            <person name="Huang J."/>
            <person name="Zhao X.-W."/>
            <person name="Ke S."/>
            <person name="Chen Y.-Y."/>
            <person name="Wu W.-L."/>
            <person name="Hsu J.-L."/>
            <person name="Lin Y.-F."/>
            <person name="Huang M.-D."/>
            <person name="Li C.-Y."/>
            <person name="Huang L."/>
            <person name="Wang Z.-W."/>
            <person name="Zhao X."/>
            <person name="Zhong W.-Y."/>
            <person name="Peng D.-H."/>
            <person name="Ahmad S."/>
            <person name="Lan S."/>
            <person name="Zhang J.-S."/>
            <person name="Tsai W.-C."/>
            <person name="Van De Peer Y."/>
            <person name="Liu Z.-J."/>
        </authorList>
    </citation>
    <scope>NUCLEOTIDE SEQUENCE</scope>
    <source>
        <strain evidence="11">SCP</strain>
        <tissue evidence="11">Leaves</tissue>
    </source>
</reference>
<dbReference type="InterPro" id="IPR015424">
    <property type="entry name" value="PyrdxlP-dep_Trfase"/>
</dbReference>
<evidence type="ECO:0000313" key="12">
    <source>
        <dbReference type="Proteomes" id="UP001179952"/>
    </source>
</evidence>
<organism evidence="11 12">
    <name type="scientific">Acorus gramineus</name>
    <name type="common">Dwarf sweet flag</name>
    <dbReference type="NCBI Taxonomy" id="55184"/>
    <lineage>
        <taxon>Eukaryota</taxon>
        <taxon>Viridiplantae</taxon>
        <taxon>Streptophyta</taxon>
        <taxon>Embryophyta</taxon>
        <taxon>Tracheophyta</taxon>
        <taxon>Spermatophyta</taxon>
        <taxon>Magnoliopsida</taxon>
        <taxon>Liliopsida</taxon>
        <taxon>Acoraceae</taxon>
        <taxon>Acorus</taxon>
    </lineage>
</organism>
<dbReference type="GO" id="GO:0005829">
    <property type="term" value="C:cytosol"/>
    <property type="evidence" value="ECO:0007669"/>
    <property type="project" value="TreeGrafter"/>
</dbReference>
<keyword evidence="5 8" id="KW-0663">Pyridoxal phosphate</keyword>
<comment type="caution">
    <text evidence="11">The sequence shown here is derived from an EMBL/GenBank/DDBJ whole genome shotgun (WGS) entry which is preliminary data.</text>
</comment>
<evidence type="ECO:0000256" key="2">
    <source>
        <dbReference type="ARBA" id="ARBA00009533"/>
    </source>
</evidence>
<dbReference type="PANTHER" id="PTHR43321:SF3">
    <property type="entry name" value="GLUTAMATE DECARBOXYLASE"/>
    <property type="match status" value="1"/>
</dbReference>
<dbReference type="EC" id="4.1.1.15" evidence="3 10"/>
<evidence type="ECO:0000256" key="9">
    <source>
        <dbReference type="RuleBase" id="RU000382"/>
    </source>
</evidence>
<comment type="cofactor">
    <cofactor evidence="1 8 9">
        <name>pyridoxal 5'-phosphate</name>
        <dbReference type="ChEBI" id="CHEBI:597326"/>
    </cofactor>
</comment>
<proteinExistence type="inferred from homology"/>
<sequence>MSIYTLYKSIIFRLAQSISTIIHHIKHYFFPKKPKTQKMVLSEASPESSELTVPCTFASRYVRTSLPRFKMPETSIPKEAAYQIINDELMLDGNPRLNLASFVTTWMEPECDKLIMASINKNYVDMDEYPVTTELQNRCVNIIAHLFNAPLGDSETAVGVGTVGSSEAIMLAGLAFKRKWQNKRKAEGKPCDKPNIVTGANVQVCWEKFARYFEVELKEVKLTEGYYVMDPVKAVEMVDENTICVAAILGSTLNGEFEDVKLLNDLLSKKNKETGWETPIHVDAASGGFIAPFLYPELEWDFRLPLVKSINVSGHKYGLVYAGIGWVIWRSKEDLPEELIFHINYLGADQPTFTLNFSKGSSQVIAQYYQLIRLGHEGYRNIMENCWANAKVLKEGLENTGRFTIVSKDIGVPLVAFSLKDRSLHNEFEISDYLRKYGWIVPAYTMAPDAQHVTVLRVVIREDFSHTLADRIVTDIQKVLHELDALPSKIAPATTADEKKVREITDAWKKFVQRKKTGVC</sequence>
<dbReference type="Gene3D" id="3.90.1150.160">
    <property type="match status" value="1"/>
</dbReference>
<dbReference type="GO" id="GO:0006538">
    <property type="term" value="P:L-glutamate catabolic process"/>
    <property type="evidence" value="ECO:0007669"/>
    <property type="project" value="TreeGrafter"/>
</dbReference>
<evidence type="ECO:0000256" key="3">
    <source>
        <dbReference type="ARBA" id="ARBA00012421"/>
    </source>
</evidence>
<dbReference type="Pfam" id="PF00282">
    <property type="entry name" value="Pyridoxal_deC"/>
    <property type="match status" value="1"/>
</dbReference>
<evidence type="ECO:0000313" key="11">
    <source>
        <dbReference type="EMBL" id="KAK1278422.1"/>
    </source>
</evidence>
<evidence type="ECO:0000256" key="10">
    <source>
        <dbReference type="RuleBase" id="RU361171"/>
    </source>
</evidence>
<feature type="modified residue" description="N6-(pyridoxal phosphate)lysine" evidence="8">
    <location>
        <position position="316"/>
    </location>
</feature>
<gene>
    <name evidence="11" type="ORF">QJS04_geneDACA017136</name>
</gene>
<protein>
    <recommendedName>
        <fullName evidence="3 10">Glutamate decarboxylase</fullName>
        <ecNumber evidence="3 10">4.1.1.15</ecNumber>
    </recommendedName>
</protein>
<keyword evidence="12" id="KW-1185">Reference proteome</keyword>
<dbReference type="InterPro" id="IPR002129">
    <property type="entry name" value="PyrdxlP-dep_de-COase"/>
</dbReference>
<dbReference type="FunFam" id="4.10.280.50:FF:000002">
    <property type="entry name" value="Glutamate decarboxylase"/>
    <property type="match status" value="1"/>
</dbReference>
<dbReference type="Proteomes" id="UP001179952">
    <property type="component" value="Unassembled WGS sequence"/>
</dbReference>
<dbReference type="InterPro" id="IPR010107">
    <property type="entry name" value="Glutamate_decarboxylase"/>
</dbReference>
<dbReference type="Gene3D" id="4.10.280.50">
    <property type="match status" value="1"/>
</dbReference>
<evidence type="ECO:0000256" key="6">
    <source>
        <dbReference type="ARBA" id="ARBA00023239"/>
    </source>
</evidence>
<dbReference type="InterPro" id="IPR015421">
    <property type="entry name" value="PyrdxlP-dep_Trfase_major"/>
</dbReference>
<accession>A0AAV9BQK8</accession>
<name>A0AAV9BQK8_ACOGR</name>
<dbReference type="Gene3D" id="3.40.640.10">
    <property type="entry name" value="Type I PLP-dependent aspartate aminotransferase-like (Major domain)"/>
    <property type="match status" value="1"/>
</dbReference>
<dbReference type="SUPFAM" id="SSF53383">
    <property type="entry name" value="PLP-dependent transferases"/>
    <property type="match status" value="1"/>
</dbReference>
<dbReference type="NCBIfam" id="TIGR01788">
    <property type="entry name" value="Glu-decarb-GAD"/>
    <property type="match status" value="1"/>
</dbReference>
<dbReference type="AlphaFoldDB" id="A0AAV9BQK8"/>
<evidence type="ECO:0000256" key="1">
    <source>
        <dbReference type="ARBA" id="ARBA00001933"/>
    </source>
</evidence>
<comment type="catalytic activity">
    <reaction evidence="7 10">
        <text>L-glutamate + H(+) = 4-aminobutanoate + CO2</text>
        <dbReference type="Rhea" id="RHEA:17785"/>
        <dbReference type="ChEBI" id="CHEBI:15378"/>
        <dbReference type="ChEBI" id="CHEBI:16526"/>
        <dbReference type="ChEBI" id="CHEBI:29985"/>
        <dbReference type="ChEBI" id="CHEBI:59888"/>
        <dbReference type="EC" id="4.1.1.15"/>
    </reaction>
</comment>
<dbReference type="GO" id="GO:0030170">
    <property type="term" value="F:pyridoxal phosphate binding"/>
    <property type="evidence" value="ECO:0007669"/>
    <property type="project" value="InterPro"/>
</dbReference>
<dbReference type="EMBL" id="JAUJYN010000002">
    <property type="protein sequence ID" value="KAK1278422.1"/>
    <property type="molecule type" value="Genomic_DNA"/>
</dbReference>
<reference evidence="11" key="1">
    <citation type="journal article" date="2023" name="Nat. Commun.">
        <title>Diploid and tetraploid genomes of Acorus and the evolution of monocots.</title>
        <authorList>
            <person name="Ma L."/>
            <person name="Liu K.W."/>
            <person name="Li Z."/>
            <person name="Hsiao Y.Y."/>
            <person name="Qi Y."/>
            <person name="Fu T."/>
            <person name="Tang G.D."/>
            <person name="Zhang D."/>
            <person name="Sun W.H."/>
            <person name="Liu D.K."/>
            <person name="Li Y."/>
            <person name="Chen G.Z."/>
            <person name="Liu X.D."/>
            <person name="Liao X.Y."/>
            <person name="Jiang Y.T."/>
            <person name="Yu X."/>
            <person name="Hao Y."/>
            <person name="Huang J."/>
            <person name="Zhao X.W."/>
            <person name="Ke S."/>
            <person name="Chen Y.Y."/>
            <person name="Wu W.L."/>
            <person name="Hsu J.L."/>
            <person name="Lin Y.F."/>
            <person name="Huang M.D."/>
            <person name="Li C.Y."/>
            <person name="Huang L."/>
            <person name="Wang Z.W."/>
            <person name="Zhao X."/>
            <person name="Zhong W.Y."/>
            <person name="Peng D.H."/>
            <person name="Ahmad S."/>
            <person name="Lan S."/>
            <person name="Zhang J.S."/>
            <person name="Tsai W.C."/>
            <person name="Van de Peer Y."/>
            <person name="Liu Z.J."/>
        </authorList>
    </citation>
    <scope>NUCLEOTIDE SEQUENCE</scope>
    <source>
        <strain evidence="11">SCP</strain>
    </source>
</reference>